<keyword evidence="1" id="KW-0175">Coiled coil</keyword>
<reference evidence="4 5" key="1">
    <citation type="submission" date="2020-04" db="EMBL/GenBank/DDBJ databases">
        <title>Plant Genome Project.</title>
        <authorList>
            <person name="Zhang R.-G."/>
        </authorList>
    </citation>
    <scope>NUCLEOTIDE SEQUENCE [LARGE SCALE GENOMIC DNA]</scope>
    <source>
        <strain evidence="4">YNK0</strain>
        <tissue evidence="4">Leaf</tissue>
    </source>
</reference>
<dbReference type="Proteomes" id="UP000655225">
    <property type="component" value="Unassembled WGS sequence"/>
</dbReference>
<dbReference type="InterPro" id="IPR044824">
    <property type="entry name" value="MAIN-like"/>
</dbReference>
<feature type="coiled-coil region" evidence="1">
    <location>
        <begin position="802"/>
        <end position="836"/>
    </location>
</feature>
<name>A0A834YWH7_TETSI</name>
<sequence length="946" mass="107232">MQKMGREKRSKRYHDSAASSSTAAVSGLEPDADEAPADLPGDEAPVPEVRARRNRRGRRRNDEGDEAFDSGGEPARVEESSDEEISGWGMVPEEYRNIPDTPLLSGLSSHLSAYARPNPGVPTLYSGIRGAWGKAYALCSGVSEDVREQLSTFGFGYFIMIPAFRCDRKWLLALMERWFDETNTFHFPYFEMGITPTDFVMLTGIRFGGTPLRLRRINKARIMDLMGVPPENRAASNKDIFDRGQKVKVVWLRASLVGLDSLTFDDPEFPFVMRRLLLYIFGQCFFPEDRSSVDGRYLQWMDPLEDIGTYDWGSTIYAVILRGLRRVTRLRRHSCRFFSPLLELWAREYLAPFRPHIDDSACTLYYPRSCHWELSSDETQKHLLHKAREELDRMDFSRIIPRPYRGLDPSVYAHPDVIAANNLSKRRVFFSSFLSDEYYLGERMTLQIEGTLRVPTDPPSPMTFRFSVRKCMRQMQQRGLPASDFMDLRRDYASWYKGRSLGYLLQPIAVRVGATDIGGEAVESYRSMRHLRSAMPSCSVCQVVSTAIPSFVGCTDLDDDAPGPSSCSILAQSDIVMPIFPESYKNKFCETSWDKTNSLEKLGEENSFQRCTLKFLIDHFAPRNPAWISTPMYTGKEEEWPKHRANALALAIAGHLLFPMSYVCIDAALVDIIVQIESGHTFVPMLLAETFRALNQCSSQRRGFFKDANHFFRHSGGDEEICDVVDFGPSSGTLIAHCQSLEGNGKCGMLMMTSAKSPWLPRSMRYGIRQLVDEVPSVSSYKKRKFQQPVAISYIDFIAKERVRHENLIRIAQKEIAELKDQNASLLSENAFLKNKAGTSLSLSNDDATSRAEVASLMEEVVSLRAKVTELHGSLVGYDISRLAWMDEALELRKQVSTLERINEHFRYVQAPVGSQEAVILSMNADLARLRKTLRNLGHVSSDESD</sequence>
<evidence type="ECO:0000313" key="5">
    <source>
        <dbReference type="Proteomes" id="UP000655225"/>
    </source>
</evidence>
<dbReference type="EMBL" id="JABCRI010000014">
    <property type="protein sequence ID" value="KAF8393818.1"/>
    <property type="molecule type" value="Genomic_DNA"/>
</dbReference>
<dbReference type="InterPro" id="IPR019557">
    <property type="entry name" value="AminoTfrase-like_pln_mobile"/>
</dbReference>
<organism evidence="4 5">
    <name type="scientific">Tetracentron sinense</name>
    <name type="common">Spur-leaf</name>
    <dbReference type="NCBI Taxonomy" id="13715"/>
    <lineage>
        <taxon>Eukaryota</taxon>
        <taxon>Viridiplantae</taxon>
        <taxon>Streptophyta</taxon>
        <taxon>Embryophyta</taxon>
        <taxon>Tracheophyta</taxon>
        <taxon>Spermatophyta</taxon>
        <taxon>Magnoliopsida</taxon>
        <taxon>Trochodendrales</taxon>
        <taxon>Trochodendraceae</taxon>
        <taxon>Tetracentron</taxon>
    </lineage>
</organism>
<evidence type="ECO:0000256" key="2">
    <source>
        <dbReference type="SAM" id="MobiDB-lite"/>
    </source>
</evidence>
<keyword evidence="5" id="KW-1185">Reference proteome</keyword>
<gene>
    <name evidence="4" type="ORF">HHK36_020016</name>
</gene>
<dbReference type="PANTHER" id="PTHR46033:SF8">
    <property type="entry name" value="PROTEIN MAINTENANCE OF MERISTEMS-LIKE"/>
    <property type="match status" value="1"/>
</dbReference>
<dbReference type="GO" id="GO:0010073">
    <property type="term" value="P:meristem maintenance"/>
    <property type="evidence" value="ECO:0007669"/>
    <property type="project" value="InterPro"/>
</dbReference>
<feature type="region of interest" description="Disordered" evidence="2">
    <location>
        <begin position="1"/>
        <end position="90"/>
    </location>
</feature>
<evidence type="ECO:0000313" key="4">
    <source>
        <dbReference type="EMBL" id="KAF8393818.1"/>
    </source>
</evidence>
<dbReference type="Pfam" id="PF10536">
    <property type="entry name" value="PMD"/>
    <property type="match status" value="1"/>
</dbReference>
<evidence type="ECO:0000259" key="3">
    <source>
        <dbReference type="Pfam" id="PF10536"/>
    </source>
</evidence>
<accession>A0A834YWH7</accession>
<proteinExistence type="predicted"/>
<feature type="compositionally biased region" description="Low complexity" evidence="2">
    <location>
        <begin position="16"/>
        <end position="26"/>
    </location>
</feature>
<dbReference type="AlphaFoldDB" id="A0A834YWH7"/>
<feature type="domain" description="Aminotransferase-like plant mobile" evidence="3">
    <location>
        <begin position="154"/>
        <end position="458"/>
    </location>
</feature>
<protein>
    <recommendedName>
        <fullName evidence="3">Aminotransferase-like plant mobile domain-containing protein</fullName>
    </recommendedName>
</protein>
<dbReference type="PANTHER" id="PTHR46033">
    <property type="entry name" value="PROTEIN MAIN-LIKE 2"/>
    <property type="match status" value="1"/>
</dbReference>
<evidence type="ECO:0000256" key="1">
    <source>
        <dbReference type="SAM" id="Coils"/>
    </source>
</evidence>
<comment type="caution">
    <text evidence="4">The sequence shown here is derived from an EMBL/GenBank/DDBJ whole genome shotgun (WGS) entry which is preliminary data.</text>
</comment>